<evidence type="ECO:0000313" key="2">
    <source>
        <dbReference type="EMBL" id="CAB5224808.1"/>
    </source>
</evidence>
<keyword evidence="1" id="KW-0472">Membrane</keyword>
<protein>
    <submittedName>
        <fullName evidence="2">Uncharacterized protein</fullName>
    </submittedName>
</protein>
<name>A0A6J7X2T4_9CAUD</name>
<evidence type="ECO:0000256" key="1">
    <source>
        <dbReference type="SAM" id="Phobius"/>
    </source>
</evidence>
<sequence length="54" mass="5885">MDAQIVVALVGGCFAVVVALISKIGYENKKDHGQVHQTLGRIEEKIDSHVENHS</sequence>
<organism evidence="2">
    <name type="scientific">uncultured Caudovirales phage</name>
    <dbReference type="NCBI Taxonomy" id="2100421"/>
    <lineage>
        <taxon>Viruses</taxon>
        <taxon>Duplodnaviria</taxon>
        <taxon>Heunggongvirae</taxon>
        <taxon>Uroviricota</taxon>
        <taxon>Caudoviricetes</taxon>
        <taxon>Peduoviridae</taxon>
        <taxon>Maltschvirus</taxon>
        <taxon>Maltschvirus maltsch</taxon>
    </lineage>
</organism>
<accession>A0A6J7X2T4</accession>
<dbReference type="EMBL" id="LR798337">
    <property type="protein sequence ID" value="CAB5224808.1"/>
    <property type="molecule type" value="Genomic_DNA"/>
</dbReference>
<proteinExistence type="predicted"/>
<feature type="transmembrane region" description="Helical" evidence="1">
    <location>
        <begin position="6"/>
        <end position="26"/>
    </location>
</feature>
<keyword evidence="1" id="KW-0812">Transmembrane</keyword>
<gene>
    <name evidence="2" type="ORF">UFOVP740_13</name>
</gene>
<reference evidence="2" key="1">
    <citation type="submission" date="2020-05" db="EMBL/GenBank/DDBJ databases">
        <authorList>
            <person name="Chiriac C."/>
            <person name="Salcher M."/>
            <person name="Ghai R."/>
            <person name="Kavagutti S V."/>
        </authorList>
    </citation>
    <scope>NUCLEOTIDE SEQUENCE</scope>
</reference>
<keyword evidence="1" id="KW-1133">Transmembrane helix</keyword>